<dbReference type="EMBL" id="LAZR01003677">
    <property type="protein sequence ID" value="KKN15786.1"/>
    <property type="molecule type" value="Genomic_DNA"/>
</dbReference>
<accession>A0A0F9QRM0</accession>
<dbReference type="InterPro" id="IPR050583">
    <property type="entry name" value="Mycobacterial_A85_antigen"/>
</dbReference>
<name>A0A0F9QRM0_9ZZZZ</name>
<evidence type="ECO:0000313" key="1">
    <source>
        <dbReference type="EMBL" id="KKN15786.1"/>
    </source>
</evidence>
<dbReference type="SUPFAM" id="SSF53474">
    <property type="entry name" value="alpha/beta-Hydrolases"/>
    <property type="match status" value="1"/>
</dbReference>
<dbReference type="Gene3D" id="3.40.50.1820">
    <property type="entry name" value="alpha/beta hydrolase"/>
    <property type="match status" value="1"/>
</dbReference>
<dbReference type="InterPro" id="IPR013783">
    <property type="entry name" value="Ig-like_fold"/>
</dbReference>
<dbReference type="InterPro" id="IPR014756">
    <property type="entry name" value="Ig_E-set"/>
</dbReference>
<dbReference type="Gene3D" id="2.60.40.10">
    <property type="entry name" value="Immunoglobulins"/>
    <property type="match status" value="1"/>
</dbReference>
<protein>
    <recommendedName>
        <fullName evidence="2">Enterochelin esterase N-terminal domain-containing protein</fullName>
    </recommendedName>
</protein>
<dbReference type="Pfam" id="PF00756">
    <property type="entry name" value="Esterase"/>
    <property type="match status" value="1"/>
</dbReference>
<gene>
    <name evidence="1" type="ORF">LCGC14_0982480</name>
</gene>
<dbReference type="AlphaFoldDB" id="A0A0F9QRM0"/>
<dbReference type="PANTHER" id="PTHR48098:SF3">
    <property type="entry name" value="IRON(III) ENTEROBACTIN ESTERASE"/>
    <property type="match status" value="1"/>
</dbReference>
<dbReference type="InterPro" id="IPR029058">
    <property type="entry name" value="AB_hydrolase_fold"/>
</dbReference>
<dbReference type="InterPro" id="IPR000801">
    <property type="entry name" value="Esterase-like"/>
</dbReference>
<reference evidence="1" key="1">
    <citation type="journal article" date="2015" name="Nature">
        <title>Complex archaea that bridge the gap between prokaryotes and eukaryotes.</title>
        <authorList>
            <person name="Spang A."/>
            <person name="Saw J.H."/>
            <person name="Jorgensen S.L."/>
            <person name="Zaremba-Niedzwiedzka K."/>
            <person name="Martijn J."/>
            <person name="Lind A.E."/>
            <person name="van Eijk R."/>
            <person name="Schleper C."/>
            <person name="Guy L."/>
            <person name="Ettema T.J."/>
        </authorList>
    </citation>
    <scope>NUCLEOTIDE SEQUENCE</scope>
</reference>
<organism evidence="1">
    <name type="scientific">marine sediment metagenome</name>
    <dbReference type="NCBI Taxonomy" id="412755"/>
    <lineage>
        <taxon>unclassified sequences</taxon>
        <taxon>metagenomes</taxon>
        <taxon>ecological metagenomes</taxon>
    </lineage>
</organism>
<sequence length="426" mass="49217">MILISNDEIISPRLLKLKENLEKAINKRKIIDEFWKEIEEKSTPIIEQIEKEPKYKLVTFLYKENADTDEILLISGSIGVISHRGIFKRIQGTNIYYKSIFYLNKTRTTYAISRQKADIPLYPPKDFILPVLKGDPLNKKNVTLVEGYTMAVLELPDAPSQPWIEEKDKVPKGTLETLQLKSTKFEKEFRIVTYLPPNYNTSGDPYGSLFLFDGLWYSNPKQVPTPTILNNLIFSKKIPSIIAVFIFQHMEDGIESRNIELNTNPDFAFFIGEELYPYIQKKYNITNNPEKTIVGGASFGGLTASYLGLKYPDKFGKILSQSGSYWAAEKWDQNSNPDFRNWQYIIKEYVKREKLPLDFYIEIGLYEGKESLHGQPSHFFSNRHFRDVLLSKGYSLKYVEYVGGHNFICWRGSLDDGLIYLIGNPS</sequence>
<comment type="caution">
    <text evidence="1">The sequence shown here is derived from an EMBL/GenBank/DDBJ whole genome shotgun (WGS) entry which is preliminary data.</text>
</comment>
<dbReference type="PANTHER" id="PTHR48098">
    <property type="entry name" value="ENTEROCHELIN ESTERASE-RELATED"/>
    <property type="match status" value="1"/>
</dbReference>
<dbReference type="SUPFAM" id="SSF81296">
    <property type="entry name" value="E set domains"/>
    <property type="match status" value="1"/>
</dbReference>
<proteinExistence type="predicted"/>
<evidence type="ECO:0008006" key="2">
    <source>
        <dbReference type="Google" id="ProtNLM"/>
    </source>
</evidence>